<name>A0A2W5BDY4_9CORY</name>
<proteinExistence type="predicted"/>
<sequence length="170" mass="18576">MELRNLRGTHRGRTAARAGAAILAAAGLLGLSACGESESPVGWTQWQVTRIYQDPETPADLPETQEGRVFLVIGEDSLTGASGCLNLTADVQWREEESQLEVGQLSVEEIGGEAQCAPSDERNAERLRDVLENQTLTYTRDGGRSLRLQQFHPDAPEWETPKALSMVSRA</sequence>
<comment type="caution">
    <text evidence="1">The sequence shown here is derived from an EMBL/GenBank/DDBJ whole genome shotgun (WGS) entry which is preliminary data.</text>
</comment>
<evidence type="ECO:0000313" key="1">
    <source>
        <dbReference type="EMBL" id="PZP02620.1"/>
    </source>
</evidence>
<dbReference type="EMBL" id="QFNY01000031">
    <property type="protein sequence ID" value="PZP02620.1"/>
    <property type="molecule type" value="Genomic_DNA"/>
</dbReference>
<dbReference type="Proteomes" id="UP000249451">
    <property type="component" value="Unassembled WGS sequence"/>
</dbReference>
<evidence type="ECO:0008006" key="3">
    <source>
        <dbReference type="Google" id="ProtNLM"/>
    </source>
</evidence>
<accession>A0A2W5BDY4</accession>
<protein>
    <recommendedName>
        <fullName evidence="3">META domain-containing protein</fullName>
    </recommendedName>
</protein>
<evidence type="ECO:0000313" key="2">
    <source>
        <dbReference type="Proteomes" id="UP000249451"/>
    </source>
</evidence>
<dbReference type="AlphaFoldDB" id="A0A2W5BDY4"/>
<dbReference type="PROSITE" id="PS51257">
    <property type="entry name" value="PROKAR_LIPOPROTEIN"/>
    <property type="match status" value="1"/>
</dbReference>
<organism evidence="1 2">
    <name type="scientific">Corynebacterium urealyticum</name>
    <dbReference type="NCBI Taxonomy" id="43771"/>
    <lineage>
        <taxon>Bacteria</taxon>
        <taxon>Bacillati</taxon>
        <taxon>Actinomycetota</taxon>
        <taxon>Actinomycetes</taxon>
        <taxon>Mycobacteriales</taxon>
        <taxon>Corynebacteriaceae</taxon>
        <taxon>Corynebacterium</taxon>
    </lineage>
</organism>
<reference evidence="1 2" key="1">
    <citation type="submission" date="2017-11" db="EMBL/GenBank/DDBJ databases">
        <title>Infants hospitalized years apart are colonized by the same room-sourced microbial strains.</title>
        <authorList>
            <person name="Brooks B."/>
            <person name="Olm M.R."/>
            <person name="Firek B.A."/>
            <person name="Baker R."/>
            <person name="Thomas B.C."/>
            <person name="Morowitz M.J."/>
            <person name="Banfield J.F."/>
        </authorList>
    </citation>
    <scope>NUCLEOTIDE SEQUENCE [LARGE SCALE GENOMIC DNA]</scope>
    <source>
        <strain evidence="1">S2_012_000_R3_87</strain>
    </source>
</reference>
<gene>
    <name evidence="1" type="ORF">DI609_02210</name>
</gene>